<sequence>MEEIKQTKSSYHLINMADVIPKKVEWLWNPYIPLGKLTIVQGDPGEGKTTFVLQLAALLSRGEMLPCDDKEREPINIIYQTAEDGLEDTIKPRLLEAGADCSKIMVIDESQQELSMTDERLVMAIEETGAKLVILDPIQAYLGAEVDMHRANEIRPVLKRLGSIAEKYKCAIILIGHMNITSGSKSTYRGLGSIDFQATARSVLVVGRIKEDPTLRVIAHDKSSLAAEGTSIAFRLDADAGFTWEGRYDISVEELLSGDSRGQKTKDAKAFLTDILSDGQKSSKEIEELAKDKGIKKKTLFNAKRDMNIDSVKIGNQWFWML</sequence>
<name>A0A7V7QKW8_9FIRM</name>
<dbReference type="SUPFAM" id="SSF52540">
    <property type="entry name" value="P-loop containing nucleoside triphosphate hydrolases"/>
    <property type="match status" value="1"/>
</dbReference>
<evidence type="ECO:0000259" key="1">
    <source>
        <dbReference type="SMART" id="SM00382"/>
    </source>
</evidence>
<proteinExistence type="predicted"/>
<feature type="domain" description="AAA+ ATPase" evidence="1">
    <location>
        <begin position="34"/>
        <end position="210"/>
    </location>
</feature>
<keyword evidence="3" id="KW-1185">Reference proteome</keyword>
<reference evidence="2 3" key="2">
    <citation type="submission" date="2020-02" db="EMBL/GenBank/DDBJ databases">
        <title>Candidatus Galacturonibacter soehngenii shows hetero-acetogenic catabolism of galacturonic acid but lacks a canonical carbon monoxide dehydrogenase/acetyl-CoA synthase complex.</title>
        <authorList>
            <person name="Diender M."/>
            <person name="Stouten G.R."/>
            <person name="Petersen J.F."/>
            <person name="Nielsen P.H."/>
            <person name="Dueholm M.S."/>
            <person name="Pronk J.T."/>
            <person name="Van Loosdrecht M.C.M."/>
        </authorList>
    </citation>
    <scope>NUCLEOTIDE SEQUENCE [LARGE SCALE GENOMIC DNA]</scope>
    <source>
        <strain evidence="2">GalUA</strain>
    </source>
</reference>
<dbReference type="AlphaFoldDB" id="A0A7V7QKW8"/>
<organism evidence="2 3">
    <name type="scientific">Candidatus Galacturonatibacter soehngenii</name>
    <dbReference type="NCBI Taxonomy" id="2307010"/>
    <lineage>
        <taxon>Bacteria</taxon>
        <taxon>Bacillati</taxon>
        <taxon>Bacillota</taxon>
        <taxon>Clostridia</taxon>
        <taxon>Lachnospirales</taxon>
        <taxon>Lachnospiraceae</taxon>
        <taxon>Candidatus Galacturonatibacter</taxon>
    </lineage>
</organism>
<dbReference type="InterPro" id="IPR027417">
    <property type="entry name" value="P-loop_NTPase"/>
</dbReference>
<comment type="caution">
    <text evidence="2">The sequence shown here is derived from an EMBL/GenBank/DDBJ whole genome shotgun (WGS) entry which is preliminary data.</text>
</comment>
<evidence type="ECO:0000313" key="3">
    <source>
        <dbReference type="Proteomes" id="UP000461768"/>
    </source>
</evidence>
<dbReference type="Proteomes" id="UP000461768">
    <property type="component" value="Unassembled WGS sequence"/>
</dbReference>
<protein>
    <submittedName>
        <fullName evidence="2">AAA family ATPase</fullName>
    </submittedName>
</protein>
<reference evidence="2 3" key="1">
    <citation type="submission" date="2019-09" db="EMBL/GenBank/DDBJ databases">
        <authorList>
            <person name="Valk L.C."/>
        </authorList>
    </citation>
    <scope>NUCLEOTIDE SEQUENCE [LARGE SCALE GENOMIC DNA]</scope>
    <source>
        <strain evidence="2">GalUA</strain>
    </source>
</reference>
<accession>A0A7V7QKW8</accession>
<dbReference type="RefSeq" id="WP_151146058.1">
    <property type="nucleotide sequence ID" value="NZ_WAGX01000005.1"/>
</dbReference>
<dbReference type="Gene3D" id="3.40.50.300">
    <property type="entry name" value="P-loop containing nucleotide triphosphate hydrolases"/>
    <property type="match status" value="1"/>
</dbReference>
<dbReference type="Pfam" id="PF13481">
    <property type="entry name" value="AAA_25"/>
    <property type="match status" value="1"/>
</dbReference>
<evidence type="ECO:0000313" key="2">
    <source>
        <dbReference type="EMBL" id="KAB1438504.1"/>
    </source>
</evidence>
<dbReference type="InterPro" id="IPR003593">
    <property type="entry name" value="AAA+_ATPase"/>
</dbReference>
<gene>
    <name evidence="2" type="ORF">F7O84_13270</name>
</gene>
<dbReference type="OrthoDB" id="9802530at2"/>
<dbReference type="EMBL" id="WAGX01000005">
    <property type="protein sequence ID" value="KAB1438504.1"/>
    <property type="molecule type" value="Genomic_DNA"/>
</dbReference>
<dbReference type="SMART" id="SM00382">
    <property type="entry name" value="AAA"/>
    <property type="match status" value="1"/>
</dbReference>